<dbReference type="Gene3D" id="1.25.40.10">
    <property type="entry name" value="Tetratricopeptide repeat domain"/>
    <property type="match status" value="2"/>
</dbReference>
<sequence>MARQKSRPLWLKVSTILLAILMLASPLMVGGVHALSAALLATLALAVVLIGELASDGRPTGARRCSIPAAVFAMLGMVALLQALPMPVGLINLVSPATGEALTLSWEAAFGEDALPAFRPLSLDAPASAAMALKWFALSLGALAVSNLGRWRALRRQGLALASALAMVVALAGALQILSGTDKILGLYRASLEPRAWAPFVSTNHAATYYALATLWSAGAALMWARRQRALSATMMVFCAIFGVLTLAHRSEGSLLALGLGALAGGAVLLRHRAMHTPDTPGEQKPQRRLLWVGGGLAAALVVAGLLLPQHFSVADSLAQTSLEVRLHMIGATLRAAGDFWLTGAGAGAVEVGLPAYLDPHIVGMHNVPTIETEPVEWLFAYGWPVGIAAIALLAMSLVLLVRQALASNNPRMGALAVAMAVGLGVASLFHFPFFTLGIALPALMVIELCVAGAKTSASGYHRPLSRRLYRALVGALAAGTLLASGLLWGLYESNAPDAEDDVKERLALFPTDAAALSDRSVELRQAGQTERALNLARRAYALNPFPHQGLVLARTLVADEQPDEAAQVWRELYAEPHLAPASWLGAFLLRDLNETSDRAFALGRASEALLGFALRECARVEGPARAAELALALLDEQPQSTALRLGLIQLYREQQLWELSELWAGQLLALDLEDRPEVQDRVLRELMQIYHRQERPEAALALAERALRGGWLSADVARDLLLIITPEHQPEASESPRQALLSEIYAIGCAPPLRARDQRVCWRSEAAIAESQGDLRRAQVLLERLVRHYDEPRDLGRFLVRHKKCIELAALVRDHAQGPHQRALRQLRSECARQP</sequence>
<keyword evidence="1" id="KW-0472">Membrane</keyword>
<feature type="transmembrane region" description="Helical" evidence="1">
    <location>
        <begin position="382"/>
        <end position="402"/>
    </location>
</feature>
<feature type="transmembrane region" description="Helical" evidence="1">
    <location>
        <begin position="9"/>
        <end position="28"/>
    </location>
</feature>
<feature type="transmembrane region" description="Helical" evidence="1">
    <location>
        <begin position="66"/>
        <end position="84"/>
    </location>
</feature>
<dbReference type="Proteomes" id="UP000321046">
    <property type="component" value="Unassembled WGS sequence"/>
</dbReference>
<feature type="transmembrane region" description="Helical" evidence="1">
    <location>
        <begin position="207"/>
        <end position="225"/>
    </location>
</feature>
<proteinExistence type="predicted"/>
<dbReference type="PANTHER" id="PTHR37422:SF23">
    <property type="entry name" value="TEICHURONIC ACID BIOSYNTHESIS PROTEIN TUAE"/>
    <property type="match status" value="1"/>
</dbReference>
<feature type="transmembrane region" description="Helical" evidence="1">
    <location>
        <begin position="230"/>
        <end position="248"/>
    </location>
</feature>
<feature type="transmembrane region" description="Helical" evidence="1">
    <location>
        <begin position="414"/>
        <end position="433"/>
    </location>
</feature>
<evidence type="ECO:0000256" key="1">
    <source>
        <dbReference type="SAM" id="Phobius"/>
    </source>
</evidence>
<comment type="caution">
    <text evidence="2">The sequence shown here is derived from an EMBL/GenBank/DDBJ whole genome shotgun (WGS) entry which is preliminary data.</text>
</comment>
<dbReference type="InterPro" id="IPR011990">
    <property type="entry name" value="TPR-like_helical_dom_sf"/>
</dbReference>
<keyword evidence="1" id="KW-1133">Transmembrane helix</keyword>
<name>A0A5C6XSH2_9DELT</name>
<feature type="transmembrane region" description="Helical" evidence="1">
    <location>
        <begin position="290"/>
        <end position="308"/>
    </location>
</feature>
<feature type="transmembrane region" description="Helical" evidence="1">
    <location>
        <begin position="439"/>
        <end position="458"/>
    </location>
</feature>
<feature type="transmembrane region" description="Helical" evidence="1">
    <location>
        <begin position="125"/>
        <end position="146"/>
    </location>
</feature>
<dbReference type="InterPro" id="IPR051533">
    <property type="entry name" value="WaaL-like"/>
</dbReference>
<dbReference type="PANTHER" id="PTHR37422">
    <property type="entry name" value="TEICHURONIC ACID BIOSYNTHESIS PROTEIN TUAE"/>
    <property type="match status" value="1"/>
</dbReference>
<dbReference type="RefSeq" id="WP_146972508.1">
    <property type="nucleotide sequence ID" value="NZ_VOSL01000013.1"/>
</dbReference>
<feature type="transmembrane region" description="Helical" evidence="1">
    <location>
        <begin position="470"/>
        <end position="492"/>
    </location>
</feature>
<evidence type="ECO:0000313" key="3">
    <source>
        <dbReference type="Proteomes" id="UP000321046"/>
    </source>
</evidence>
<reference evidence="2 3" key="1">
    <citation type="submission" date="2019-08" db="EMBL/GenBank/DDBJ databases">
        <title>Bradymonadales sp. TMQ2.</title>
        <authorList>
            <person name="Liang Q."/>
        </authorList>
    </citation>
    <scope>NUCLEOTIDE SEQUENCE [LARGE SCALE GENOMIC DNA]</scope>
    <source>
        <strain evidence="2 3">TMQ2</strain>
    </source>
</reference>
<dbReference type="SUPFAM" id="SSF48452">
    <property type="entry name" value="TPR-like"/>
    <property type="match status" value="1"/>
</dbReference>
<feature type="transmembrane region" description="Helical" evidence="1">
    <location>
        <begin position="254"/>
        <end position="270"/>
    </location>
</feature>
<feature type="transmembrane region" description="Helical" evidence="1">
    <location>
        <begin position="34"/>
        <end position="54"/>
    </location>
</feature>
<evidence type="ECO:0000313" key="2">
    <source>
        <dbReference type="EMBL" id="TXD42823.1"/>
    </source>
</evidence>
<dbReference type="EMBL" id="VOSL01000013">
    <property type="protein sequence ID" value="TXD42823.1"/>
    <property type="molecule type" value="Genomic_DNA"/>
</dbReference>
<dbReference type="AlphaFoldDB" id="A0A5C6XSH2"/>
<gene>
    <name evidence="2" type="ORF">FRC96_02780</name>
</gene>
<protein>
    <submittedName>
        <fullName evidence="2">Uncharacterized protein</fullName>
    </submittedName>
</protein>
<feature type="transmembrane region" description="Helical" evidence="1">
    <location>
        <begin position="158"/>
        <end position="178"/>
    </location>
</feature>
<accession>A0A5C6XSH2</accession>
<dbReference type="OrthoDB" id="5480571at2"/>
<keyword evidence="1" id="KW-0812">Transmembrane</keyword>
<organism evidence="2 3">
    <name type="scientific">Lujinxingia vulgaris</name>
    <dbReference type="NCBI Taxonomy" id="2600176"/>
    <lineage>
        <taxon>Bacteria</taxon>
        <taxon>Deltaproteobacteria</taxon>
        <taxon>Bradymonadales</taxon>
        <taxon>Lujinxingiaceae</taxon>
        <taxon>Lujinxingia</taxon>
    </lineage>
</organism>